<evidence type="ECO:0000256" key="1">
    <source>
        <dbReference type="ARBA" id="ARBA00022679"/>
    </source>
</evidence>
<dbReference type="Pfam" id="PF00583">
    <property type="entry name" value="Acetyltransf_1"/>
    <property type="match status" value="1"/>
</dbReference>
<dbReference type="InterPro" id="IPR050832">
    <property type="entry name" value="Bact_Acetyltransf"/>
</dbReference>
<dbReference type="AlphaFoldDB" id="A1WNW2"/>
<dbReference type="SUPFAM" id="SSF55729">
    <property type="entry name" value="Acyl-CoA N-acyltransferases (Nat)"/>
    <property type="match status" value="1"/>
</dbReference>
<dbReference type="CDD" id="cd04301">
    <property type="entry name" value="NAT_SF"/>
    <property type="match status" value="1"/>
</dbReference>
<dbReference type="InterPro" id="IPR016181">
    <property type="entry name" value="Acyl_CoA_acyltransferase"/>
</dbReference>
<name>A1WNW2_VEREI</name>
<evidence type="ECO:0000256" key="2">
    <source>
        <dbReference type="ARBA" id="ARBA00023315"/>
    </source>
</evidence>
<dbReference type="PROSITE" id="PS51186">
    <property type="entry name" value="GNAT"/>
    <property type="match status" value="1"/>
</dbReference>
<sequence length="186" mass="20620">MSSIQVRPATLRDAKAIAQIHTVASQEVYKELVPSAQLKSLTLEERHAYWREAIEYCEPQVQVAVAGEKIVGFVGYDRSRDEQSRPTTGEIWAIYAAPSHWSQGVGLALWDAARDGLHEEGCTNVTAWVPLRNERALRFHELAGFKRDLASAKTALIGGVKIEEVRLKRPLNSQSSLAGAPRYPGK</sequence>
<dbReference type="OrthoDB" id="8595358at2"/>
<gene>
    <name evidence="4" type="ordered locus">Veis_3602</name>
</gene>
<dbReference type="Gene3D" id="3.40.630.30">
    <property type="match status" value="1"/>
</dbReference>
<dbReference type="GeneID" id="76462002"/>
<evidence type="ECO:0000313" key="4">
    <source>
        <dbReference type="EMBL" id="ABM59319.1"/>
    </source>
</evidence>
<dbReference type="GO" id="GO:0016747">
    <property type="term" value="F:acyltransferase activity, transferring groups other than amino-acyl groups"/>
    <property type="evidence" value="ECO:0007669"/>
    <property type="project" value="InterPro"/>
</dbReference>
<proteinExistence type="predicted"/>
<dbReference type="HOGENOM" id="CLU_013985_18_2_4"/>
<keyword evidence="2" id="KW-0012">Acyltransferase</keyword>
<feature type="domain" description="N-acetyltransferase" evidence="3">
    <location>
        <begin position="4"/>
        <end position="172"/>
    </location>
</feature>
<keyword evidence="1 4" id="KW-0808">Transferase</keyword>
<dbReference type="Proteomes" id="UP000000374">
    <property type="component" value="Chromosome"/>
</dbReference>
<dbReference type="STRING" id="391735.Veis_3602"/>
<evidence type="ECO:0000313" key="5">
    <source>
        <dbReference type="Proteomes" id="UP000000374"/>
    </source>
</evidence>
<protein>
    <submittedName>
        <fullName evidence="4">GCN5-related N-acetyltransferase</fullName>
    </submittedName>
</protein>
<dbReference type="RefSeq" id="WP_011811310.1">
    <property type="nucleotide sequence ID" value="NC_008786.1"/>
</dbReference>
<dbReference type="InterPro" id="IPR000182">
    <property type="entry name" value="GNAT_dom"/>
</dbReference>
<reference evidence="5" key="1">
    <citation type="submission" date="2006-12" db="EMBL/GenBank/DDBJ databases">
        <title>Complete sequence of chromosome 1 of Verminephrobacter eiseniae EF01-2.</title>
        <authorList>
            <person name="Copeland A."/>
            <person name="Lucas S."/>
            <person name="Lapidus A."/>
            <person name="Barry K."/>
            <person name="Detter J.C."/>
            <person name="Glavina del Rio T."/>
            <person name="Dalin E."/>
            <person name="Tice H."/>
            <person name="Pitluck S."/>
            <person name="Chertkov O."/>
            <person name="Brettin T."/>
            <person name="Bruce D."/>
            <person name="Han C."/>
            <person name="Tapia R."/>
            <person name="Gilna P."/>
            <person name="Schmutz J."/>
            <person name="Larimer F."/>
            <person name="Land M."/>
            <person name="Hauser L."/>
            <person name="Kyrpides N."/>
            <person name="Kim E."/>
            <person name="Stahl D."/>
            <person name="Richardson P."/>
        </authorList>
    </citation>
    <scope>NUCLEOTIDE SEQUENCE [LARGE SCALE GENOMIC DNA]</scope>
    <source>
        <strain evidence="5">EF01-2</strain>
    </source>
</reference>
<evidence type="ECO:0000259" key="3">
    <source>
        <dbReference type="PROSITE" id="PS51186"/>
    </source>
</evidence>
<dbReference type="KEGG" id="vei:Veis_3602"/>
<dbReference type="eggNOG" id="COG1247">
    <property type="taxonomic scope" value="Bacteria"/>
</dbReference>
<keyword evidence="5" id="KW-1185">Reference proteome</keyword>
<dbReference type="EMBL" id="CP000542">
    <property type="protein sequence ID" value="ABM59319.1"/>
    <property type="molecule type" value="Genomic_DNA"/>
</dbReference>
<organism evidence="4 5">
    <name type="scientific">Verminephrobacter eiseniae (strain EF01-2)</name>
    <dbReference type="NCBI Taxonomy" id="391735"/>
    <lineage>
        <taxon>Bacteria</taxon>
        <taxon>Pseudomonadati</taxon>
        <taxon>Pseudomonadota</taxon>
        <taxon>Betaproteobacteria</taxon>
        <taxon>Burkholderiales</taxon>
        <taxon>Comamonadaceae</taxon>
        <taxon>Verminephrobacter</taxon>
    </lineage>
</organism>
<accession>A1WNW2</accession>
<dbReference type="PANTHER" id="PTHR43877">
    <property type="entry name" value="AMINOALKYLPHOSPHONATE N-ACETYLTRANSFERASE-RELATED-RELATED"/>
    <property type="match status" value="1"/>
</dbReference>